<dbReference type="Proteomes" id="UP001497525">
    <property type="component" value="Unassembled WGS sequence"/>
</dbReference>
<organism evidence="4 5">
    <name type="scientific">Calicophoron daubneyi</name>
    <name type="common">Rumen fluke</name>
    <name type="synonym">Paramphistomum daubneyi</name>
    <dbReference type="NCBI Taxonomy" id="300641"/>
    <lineage>
        <taxon>Eukaryota</taxon>
        <taxon>Metazoa</taxon>
        <taxon>Spiralia</taxon>
        <taxon>Lophotrochozoa</taxon>
        <taxon>Platyhelminthes</taxon>
        <taxon>Trematoda</taxon>
        <taxon>Digenea</taxon>
        <taxon>Plagiorchiida</taxon>
        <taxon>Pronocephalata</taxon>
        <taxon>Paramphistomoidea</taxon>
        <taxon>Paramphistomidae</taxon>
        <taxon>Calicophoron</taxon>
    </lineage>
</organism>
<dbReference type="PANTHER" id="PTHR23167:SF46">
    <property type="entry name" value="EPS15 HOMOLOGY DOMAIN CONTAINING PROTEIN-BINDING PROTEIN 1, ISOFORM F"/>
    <property type="match status" value="1"/>
</dbReference>
<dbReference type="Pfam" id="PF12130">
    <property type="entry name" value="bMERB_dom"/>
    <property type="match status" value="1"/>
</dbReference>
<dbReference type="PROSITE" id="PS51848">
    <property type="entry name" value="BMERB"/>
    <property type="match status" value="1"/>
</dbReference>
<dbReference type="SMART" id="SM01203">
    <property type="entry name" value="DUF3585"/>
    <property type="match status" value="1"/>
</dbReference>
<name>A0AAV2TKQ6_CALDB</name>
<feature type="coiled-coil region" evidence="1">
    <location>
        <begin position="411"/>
        <end position="438"/>
    </location>
</feature>
<gene>
    <name evidence="4" type="ORF">CDAUBV1_LOCUS10717</name>
</gene>
<dbReference type="AlphaFoldDB" id="A0AAV2TKQ6"/>
<sequence>MGEMCECCLSAVVPSERIVVSEKVYHYRCYSNSTRGQSSSKDLSSRIDKDLTLPDISSLEISLRSSNSPSPVRTLVRSPYAVPTMKPSKSRPTSSPPPRPPPPALSKVRSPEPRTPFDSDVFYVHPCVPRPRKPSTKTKGTQSVVCSNTPDYPDSLNPFPSNESEETLKVAGTNLGGLNGGSTVHDNALIITAKQAHEEKKVVQAISVQTSKGSPVNCSTDVPAHDFSSECHTLPLRRHHMRLPPQSPGTMRSLRLRSEDLGFQPVMCTASSNFSLCDTFGSVLTSIATPVPQKPVRRSSSVSYPTRHFIASRSPNVETKSAIIKRPAPPLPVPNKRAIKADPSEPFVDYSRLHERLFAINARLHELEQSARKMQACIKEASKSRADVSRLLDQWSRFAEMKDALFREESAILQQLRRQELEERHSNLEHELRVLLAKQDCLKSDEERALESELISELIATVDRRAELQQETEQLANGDMQQADTPKTRKSRAIRYLNSLRRSRRPKQNELSKKFSILLSKTSKRRDGHSSPPGFCIGRQNTID</sequence>
<feature type="region of interest" description="Disordered" evidence="2">
    <location>
        <begin position="501"/>
        <end position="544"/>
    </location>
</feature>
<feature type="region of interest" description="Disordered" evidence="2">
    <location>
        <begin position="64"/>
        <end position="163"/>
    </location>
</feature>
<feature type="domain" description="BMERB" evidence="3">
    <location>
        <begin position="331"/>
        <end position="488"/>
    </location>
</feature>
<reference evidence="4" key="1">
    <citation type="submission" date="2024-06" db="EMBL/GenBank/DDBJ databases">
        <authorList>
            <person name="Liu X."/>
            <person name="Lenzi L."/>
            <person name="Haldenby T S."/>
            <person name="Uol C."/>
        </authorList>
    </citation>
    <scope>NUCLEOTIDE SEQUENCE</scope>
</reference>
<dbReference type="PANTHER" id="PTHR23167">
    <property type="entry name" value="CALPONIN HOMOLOGY DOMAIN-CONTAINING PROTEIN DDB_G0272472-RELATED"/>
    <property type="match status" value="1"/>
</dbReference>
<proteinExistence type="predicted"/>
<protein>
    <recommendedName>
        <fullName evidence="3">BMERB domain-containing protein</fullName>
    </recommendedName>
</protein>
<dbReference type="InterPro" id="IPR022735">
    <property type="entry name" value="bMERB_dom"/>
</dbReference>
<accession>A0AAV2TKQ6</accession>
<keyword evidence="1" id="KW-0175">Coiled coil</keyword>
<feature type="compositionally biased region" description="Low complexity" evidence="2">
    <location>
        <begin position="83"/>
        <end position="93"/>
    </location>
</feature>
<dbReference type="EMBL" id="CAXLJL010000334">
    <property type="protein sequence ID" value="CAL5136586.1"/>
    <property type="molecule type" value="Genomic_DNA"/>
</dbReference>
<evidence type="ECO:0000313" key="5">
    <source>
        <dbReference type="Proteomes" id="UP001497525"/>
    </source>
</evidence>
<feature type="compositionally biased region" description="Pro residues" evidence="2">
    <location>
        <begin position="94"/>
        <end position="104"/>
    </location>
</feature>
<evidence type="ECO:0000256" key="2">
    <source>
        <dbReference type="SAM" id="MobiDB-lite"/>
    </source>
</evidence>
<evidence type="ECO:0000256" key="1">
    <source>
        <dbReference type="SAM" id="Coils"/>
    </source>
</evidence>
<dbReference type="InterPro" id="IPR050540">
    <property type="entry name" value="F-actin_Monoox_Mical"/>
</dbReference>
<comment type="caution">
    <text evidence="4">The sequence shown here is derived from an EMBL/GenBank/DDBJ whole genome shotgun (WGS) entry which is preliminary data.</text>
</comment>
<evidence type="ECO:0000313" key="4">
    <source>
        <dbReference type="EMBL" id="CAL5136586.1"/>
    </source>
</evidence>
<feature type="compositionally biased region" description="Polar residues" evidence="2">
    <location>
        <begin position="137"/>
        <end position="150"/>
    </location>
</feature>
<evidence type="ECO:0000259" key="3">
    <source>
        <dbReference type="PROSITE" id="PS51848"/>
    </source>
</evidence>